<keyword evidence="1" id="KW-1133">Transmembrane helix</keyword>
<gene>
    <name evidence="2" type="ORF">A3E45_03790</name>
</gene>
<dbReference type="Pfam" id="PF18901">
    <property type="entry name" value="DUF5657"/>
    <property type="match status" value="1"/>
</dbReference>
<dbReference type="EMBL" id="MFDH01000026">
    <property type="protein sequence ID" value="OGE35265.1"/>
    <property type="molecule type" value="Genomic_DNA"/>
</dbReference>
<protein>
    <submittedName>
        <fullName evidence="2">Uncharacterized protein</fullName>
    </submittedName>
</protein>
<reference evidence="2 3" key="1">
    <citation type="journal article" date="2016" name="Nat. Commun.">
        <title>Thousands of microbial genomes shed light on interconnected biogeochemical processes in an aquifer system.</title>
        <authorList>
            <person name="Anantharaman K."/>
            <person name="Brown C.T."/>
            <person name="Hug L.A."/>
            <person name="Sharon I."/>
            <person name="Castelle C.J."/>
            <person name="Probst A.J."/>
            <person name="Thomas B.C."/>
            <person name="Singh A."/>
            <person name="Wilkins M.J."/>
            <person name="Karaoz U."/>
            <person name="Brodie E.L."/>
            <person name="Williams K.H."/>
            <person name="Hubbard S.S."/>
            <person name="Banfield J.F."/>
        </authorList>
    </citation>
    <scope>NUCLEOTIDE SEQUENCE [LARGE SCALE GENOMIC DNA]</scope>
</reference>
<organism evidence="2 3">
    <name type="scientific">Candidatus Daviesbacteria bacterium RIFCSPHIGHO2_12_FULL_43_11</name>
    <dbReference type="NCBI Taxonomy" id="1797780"/>
    <lineage>
        <taxon>Bacteria</taxon>
        <taxon>Candidatus Daviesiibacteriota</taxon>
    </lineage>
</organism>
<evidence type="ECO:0000256" key="1">
    <source>
        <dbReference type="SAM" id="Phobius"/>
    </source>
</evidence>
<name>A0A1F5K397_9BACT</name>
<keyword evidence="1" id="KW-0472">Membrane</keyword>
<comment type="caution">
    <text evidence="2">The sequence shown here is derived from an EMBL/GenBank/DDBJ whole genome shotgun (WGS) entry which is preliminary data.</text>
</comment>
<dbReference type="STRING" id="1797780.A3E45_03790"/>
<evidence type="ECO:0000313" key="2">
    <source>
        <dbReference type="EMBL" id="OGE35265.1"/>
    </source>
</evidence>
<feature type="transmembrane region" description="Helical" evidence="1">
    <location>
        <begin position="61"/>
        <end position="82"/>
    </location>
</feature>
<keyword evidence="1" id="KW-0812">Transmembrane</keyword>
<feature type="transmembrane region" description="Helical" evidence="1">
    <location>
        <begin position="20"/>
        <end position="41"/>
    </location>
</feature>
<sequence length="83" mass="8922">MSLEGPIATTVLTPFGGFLIVVKFGLLLLAVLYFIFSLIVVRQVSLMTDTLMTEVAPLIRAFSIIHAGLALGIILLFIGLLFG</sequence>
<evidence type="ECO:0000313" key="3">
    <source>
        <dbReference type="Proteomes" id="UP000176405"/>
    </source>
</evidence>
<dbReference type="AlphaFoldDB" id="A0A1F5K397"/>
<dbReference type="Proteomes" id="UP000176405">
    <property type="component" value="Unassembled WGS sequence"/>
</dbReference>
<dbReference type="InterPro" id="IPR043716">
    <property type="entry name" value="DUF5657"/>
</dbReference>
<accession>A0A1F5K397</accession>
<proteinExistence type="predicted"/>